<comment type="caution">
    <text evidence="2">The sequence shown here is derived from an EMBL/GenBank/DDBJ whole genome shotgun (WGS) entry which is preliminary data.</text>
</comment>
<evidence type="ECO:0000313" key="3">
    <source>
        <dbReference type="Proteomes" id="UP000584374"/>
    </source>
</evidence>
<name>A0A840Q020_9PSEU</name>
<feature type="region of interest" description="Disordered" evidence="1">
    <location>
        <begin position="1"/>
        <end position="24"/>
    </location>
</feature>
<gene>
    <name evidence="2" type="ORF">BJ970_001188</name>
</gene>
<dbReference type="EMBL" id="JACHIW010000001">
    <property type="protein sequence ID" value="MBB5153654.1"/>
    <property type="molecule type" value="Genomic_DNA"/>
</dbReference>
<dbReference type="AlphaFoldDB" id="A0A840Q020"/>
<keyword evidence="3" id="KW-1185">Reference proteome</keyword>
<sequence length="80" mass="8778">MGDAGSQGDAPLPETVRNLPVDEKNTAPETVARYDYQYECVALTVLQRMSSDDLLGVVLERTTDAVFILMLDNDRCPADS</sequence>
<dbReference type="RefSeq" id="WP_184724740.1">
    <property type="nucleotide sequence ID" value="NZ_JACHIW010000001.1"/>
</dbReference>
<reference evidence="2 3" key="1">
    <citation type="submission" date="2020-08" db="EMBL/GenBank/DDBJ databases">
        <title>Sequencing the genomes of 1000 actinobacteria strains.</title>
        <authorList>
            <person name="Klenk H.-P."/>
        </authorList>
    </citation>
    <scope>NUCLEOTIDE SEQUENCE [LARGE SCALE GENOMIC DNA]</scope>
    <source>
        <strain evidence="2 3">DSM 45584</strain>
    </source>
</reference>
<dbReference type="Proteomes" id="UP000584374">
    <property type="component" value="Unassembled WGS sequence"/>
</dbReference>
<evidence type="ECO:0000313" key="2">
    <source>
        <dbReference type="EMBL" id="MBB5153654.1"/>
    </source>
</evidence>
<organism evidence="2 3">
    <name type="scientific">Saccharopolyspora phatthalungensis</name>
    <dbReference type="NCBI Taxonomy" id="664693"/>
    <lineage>
        <taxon>Bacteria</taxon>
        <taxon>Bacillati</taxon>
        <taxon>Actinomycetota</taxon>
        <taxon>Actinomycetes</taxon>
        <taxon>Pseudonocardiales</taxon>
        <taxon>Pseudonocardiaceae</taxon>
        <taxon>Saccharopolyspora</taxon>
    </lineage>
</organism>
<evidence type="ECO:0000256" key="1">
    <source>
        <dbReference type="SAM" id="MobiDB-lite"/>
    </source>
</evidence>
<proteinExistence type="predicted"/>
<accession>A0A840Q020</accession>
<protein>
    <submittedName>
        <fullName evidence="2">Uncharacterized protein</fullName>
    </submittedName>
</protein>